<dbReference type="EMBL" id="MU826872">
    <property type="protein sequence ID" value="KAJ7370141.1"/>
    <property type="molecule type" value="Genomic_DNA"/>
</dbReference>
<evidence type="ECO:0000313" key="1">
    <source>
        <dbReference type="EMBL" id="KAJ7370141.1"/>
    </source>
</evidence>
<organism evidence="1 2">
    <name type="scientific">Desmophyllum pertusum</name>
    <dbReference type="NCBI Taxonomy" id="174260"/>
    <lineage>
        <taxon>Eukaryota</taxon>
        <taxon>Metazoa</taxon>
        <taxon>Cnidaria</taxon>
        <taxon>Anthozoa</taxon>
        <taxon>Hexacorallia</taxon>
        <taxon>Scleractinia</taxon>
        <taxon>Caryophylliina</taxon>
        <taxon>Caryophylliidae</taxon>
        <taxon>Desmophyllum</taxon>
    </lineage>
</organism>
<accession>A0A9W9YVD7</accession>
<reference evidence="1" key="1">
    <citation type="submission" date="2023-01" db="EMBL/GenBank/DDBJ databases">
        <title>Genome assembly of the deep-sea coral Lophelia pertusa.</title>
        <authorList>
            <person name="Herrera S."/>
            <person name="Cordes E."/>
        </authorList>
    </citation>
    <scope>NUCLEOTIDE SEQUENCE</scope>
    <source>
        <strain evidence="1">USNM1676648</strain>
        <tissue evidence="1">Polyp</tissue>
    </source>
</reference>
<dbReference type="Proteomes" id="UP001163046">
    <property type="component" value="Unassembled WGS sequence"/>
</dbReference>
<comment type="caution">
    <text evidence="1">The sequence shown here is derived from an EMBL/GenBank/DDBJ whole genome shotgun (WGS) entry which is preliminary data.</text>
</comment>
<keyword evidence="2" id="KW-1185">Reference proteome</keyword>
<gene>
    <name evidence="1" type="ORF">OS493_034070</name>
</gene>
<protein>
    <submittedName>
        <fullName evidence="1">Uncharacterized protein</fullName>
    </submittedName>
</protein>
<evidence type="ECO:0000313" key="2">
    <source>
        <dbReference type="Proteomes" id="UP001163046"/>
    </source>
</evidence>
<proteinExistence type="predicted"/>
<dbReference type="AlphaFoldDB" id="A0A9W9YVD7"/>
<name>A0A9W9YVD7_9CNID</name>
<sequence length="80" mass="9119">MRDPAFENKEVFQNYKYLRSPLTHQSEVILGILDSLQVNTKYAIIYETRDGNDKLAKQIISSAGNKTRASNVFEAETPIQ</sequence>